<feature type="transmembrane region" description="Helical" evidence="8">
    <location>
        <begin position="102"/>
        <end position="119"/>
    </location>
</feature>
<comment type="similarity">
    <text evidence="2">Belongs to the MscS (TC 1.A.23) family.</text>
</comment>
<feature type="transmembrane region" description="Helical" evidence="8">
    <location>
        <begin position="247"/>
        <end position="269"/>
    </location>
</feature>
<feature type="domain" description="Mechanosensitive ion channel MscS C-terminal" evidence="10">
    <location>
        <begin position="366"/>
        <end position="449"/>
    </location>
</feature>
<dbReference type="InterPro" id="IPR011014">
    <property type="entry name" value="MscS_channel_TM-2"/>
</dbReference>
<comment type="subcellular location">
    <subcellularLocation>
        <location evidence="1">Cell membrane</location>
        <topology evidence="1">Multi-pass membrane protein</topology>
    </subcellularLocation>
</comment>
<keyword evidence="3" id="KW-1003">Cell membrane</keyword>
<evidence type="ECO:0000256" key="6">
    <source>
        <dbReference type="ARBA" id="ARBA00023136"/>
    </source>
</evidence>
<feature type="transmembrane region" description="Helical" evidence="8">
    <location>
        <begin position="29"/>
        <end position="52"/>
    </location>
</feature>
<proteinExistence type="inferred from homology"/>
<feature type="transmembrane region" description="Helical" evidence="8">
    <location>
        <begin position="155"/>
        <end position="181"/>
    </location>
</feature>
<dbReference type="Pfam" id="PF21082">
    <property type="entry name" value="MS_channel_3rd"/>
    <property type="match status" value="1"/>
</dbReference>
<dbReference type="Pfam" id="PF00924">
    <property type="entry name" value="MS_channel_2nd"/>
    <property type="match status" value="1"/>
</dbReference>
<dbReference type="GO" id="GO:0008381">
    <property type="term" value="F:mechanosensitive monoatomic ion channel activity"/>
    <property type="evidence" value="ECO:0007669"/>
    <property type="project" value="UniProtKB-ARBA"/>
</dbReference>
<dbReference type="InterPro" id="IPR052702">
    <property type="entry name" value="MscS-like_channel"/>
</dbReference>
<feature type="region of interest" description="Disordered" evidence="7">
    <location>
        <begin position="462"/>
        <end position="496"/>
    </location>
</feature>
<dbReference type="RefSeq" id="WP_213162710.1">
    <property type="nucleotide sequence ID" value="NZ_CP058214.1"/>
</dbReference>
<dbReference type="InterPro" id="IPR011066">
    <property type="entry name" value="MscS_channel_C_sf"/>
</dbReference>
<feature type="transmembrane region" description="Helical" evidence="8">
    <location>
        <begin position="275"/>
        <end position="304"/>
    </location>
</feature>
<dbReference type="EMBL" id="CP058214">
    <property type="protein sequence ID" value="QPC41492.1"/>
    <property type="molecule type" value="Genomic_DNA"/>
</dbReference>
<keyword evidence="5 8" id="KW-1133">Transmembrane helix</keyword>
<evidence type="ECO:0000256" key="5">
    <source>
        <dbReference type="ARBA" id="ARBA00022989"/>
    </source>
</evidence>
<dbReference type="InterPro" id="IPR006685">
    <property type="entry name" value="MscS_channel_2nd"/>
</dbReference>
<gene>
    <name evidence="11" type="ORF">HW532_01335</name>
</gene>
<dbReference type="Gene3D" id="3.30.70.100">
    <property type="match status" value="1"/>
</dbReference>
<sequence>MKRLLDLMALVIAVDAVFQRVTETLLLPVQLSIVQSAATAIAVAVLLALALLSHRTSGDSEEEGQGTGDLAWVDRAMPVYWVVLAAIVLSLVLGFVALAHFLAAQVFVISTLVVVLFLLHRLSDELVNDGLKPHRPVGRFLRQVITLRENTVDRFAVVLTTFVDFALVFVGLPVVFAQTAVTWIDIQSWINSIFFGFQIGGVTISISTVVTAVLAFFIALGLTKLFTRWLDARVLSRTQVNKGIRDSIRTGVGYMGFLVAAILALSYTGVNFDNIALVAGALGVGIGFGLQSIVNNFVSGLILLAERPIKVGDWIKVSGGEGYVKRINVRSTEIETFEKCSIIVPNSNLISEPVQNWTHSDTMGRVTIRVGVSYGSDPEEARAILLDCARAHDKVLAFPAPAAYFVDFGASSLDFLLFAYIGDVNSVFTVGSDLRFAIFNAFREKGIEIPFPQHDIHLRSSAPAMSPIEPGSGSGTAIRHGGEGPEPLTGDPDGGE</sequence>
<evidence type="ECO:0000256" key="1">
    <source>
        <dbReference type="ARBA" id="ARBA00004651"/>
    </source>
</evidence>
<dbReference type="SUPFAM" id="SSF82861">
    <property type="entry name" value="Mechanosensitive channel protein MscS (YggB), transmembrane region"/>
    <property type="match status" value="1"/>
</dbReference>
<keyword evidence="6 8" id="KW-0472">Membrane</keyword>
<dbReference type="AlphaFoldDB" id="A0A7S8C180"/>
<name>A0A7S8C180_9HYPH</name>
<dbReference type="InterPro" id="IPR049278">
    <property type="entry name" value="MS_channel_C"/>
</dbReference>
<accession>A0A7S8C180</accession>
<dbReference type="GO" id="GO:0005886">
    <property type="term" value="C:plasma membrane"/>
    <property type="evidence" value="ECO:0007669"/>
    <property type="project" value="UniProtKB-SubCell"/>
</dbReference>
<keyword evidence="12" id="KW-1185">Reference proteome</keyword>
<dbReference type="KEGG" id="kmn:HW532_01335"/>
<evidence type="ECO:0000256" key="2">
    <source>
        <dbReference type="ARBA" id="ARBA00008017"/>
    </source>
</evidence>
<feature type="domain" description="Mechanosensitive ion channel MscS" evidence="9">
    <location>
        <begin position="293"/>
        <end position="359"/>
    </location>
</feature>
<dbReference type="PANTHER" id="PTHR30347:SF1">
    <property type="entry name" value="MECHANOSENSITIVE CHANNEL MSCK"/>
    <property type="match status" value="1"/>
</dbReference>
<protein>
    <submittedName>
        <fullName evidence="11">Mechanosensitive ion channel family protein</fullName>
    </submittedName>
</protein>
<evidence type="ECO:0000313" key="12">
    <source>
        <dbReference type="Proteomes" id="UP000593594"/>
    </source>
</evidence>
<evidence type="ECO:0000256" key="3">
    <source>
        <dbReference type="ARBA" id="ARBA00022475"/>
    </source>
</evidence>
<dbReference type="SUPFAM" id="SSF50182">
    <property type="entry name" value="Sm-like ribonucleoproteins"/>
    <property type="match status" value="1"/>
</dbReference>
<dbReference type="Gene3D" id="2.30.30.60">
    <property type="match status" value="1"/>
</dbReference>
<dbReference type="InterPro" id="IPR023408">
    <property type="entry name" value="MscS_beta-dom_sf"/>
</dbReference>
<evidence type="ECO:0000259" key="9">
    <source>
        <dbReference type="Pfam" id="PF00924"/>
    </source>
</evidence>
<organism evidence="11 12">
    <name type="scientific">Kaustia mangrovi</name>
    <dbReference type="NCBI Taxonomy" id="2593653"/>
    <lineage>
        <taxon>Bacteria</taxon>
        <taxon>Pseudomonadati</taxon>
        <taxon>Pseudomonadota</taxon>
        <taxon>Alphaproteobacteria</taxon>
        <taxon>Hyphomicrobiales</taxon>
        <taxon>Parvibaculaceae</taxon>
        <taxon>Kaustia</taxon>
    </lineage>
</organism>
<evidence type="ECO:0000313" key="11">
    <source>
        <dbReference type="EMBL" id="QPC41492.1"/>
    </source>
</evidence>
<evidence type="ECO:0000256" key="8">
    <source>
        <dbReference type="SAM" id="Phobius"/>
    </source>
</evidence>
<feature type="transmembrane region" description="Helical" evidence="8">
    <location>
        <begin position="79"/>
        <end position="96"/>
    </location>
</feature>
<evidence type="ECO:0000256" key="4">
    <source>
        <dbReference type="ARBA" id="ARBA00022692"/>
    </source>
</evidence>
<dbReference type="Proteomes" id="UP000593594">
    <property type="component" value="Chromosome"/>
</dbReference>
<evidence type="ECO:0000259" key="10">
    <source>
        <dbReference type="Pfam" id="PF21082"/>
    </source>
</evidence>
<dbReference type="SUPFAM" id="SSF82689">
    <property type="entry name" value="Mechanosensitive channel protein MscS (YggB), C-terminal domain"/>
    <property type="match status" value="1"/>
</dbReference>
<keyword evidence="4 8" id="KW-0812">Transmembrane</keyword>
<feature type="transmembrane region" description="Helical" evidence="8">
    <location>
        <begin position="193"/>
        <end position="226"/>
    </location>
</feature>
<evidence type="ECO:0000256" key="7">
    <source>
        <dbReference type="SAM" id="MobiDB-lite"/>
    </source>
</evidence>
<dbReference type="InterPro" id="IPR010920">
    <property type="entry name" value="LSM_dom_sf"/>
</dbReference>
<dbReference type="PANTHER" id="PTHR30347">
    <property type="entry name" value="POTASSIUM CHANNEL RELATED"/>
    <property type="match status" value="1"/>
</dbReference>
<reference evidence="11 12" key="1">
    <citation type="submission" date="2020-06" db="EMBL/GenBank/DDBJ databases">
        <title>Genome sequence of 2 isolates from Red Sea Mangroves.</title>
        <authorList>
            <person name="Sefrji F."/>
            <person name="Michoud G."/>
            <person name="Merlino G."/>
            <person name="Daffonchio D."/>
        </authorList>
    </citation>
    <scope>NUCLEOTIDE SEQUENCE [LARGE SCALE GENOMIC DNA]</scope>
    <source>
        <strain evidence="11 12">R1DC25</strain>
    </source>
</reference>
<dbReference type="Gene3D" id="1.10.287.1260">
    <property type="match status" value="1"/>
</dbReference>